<dbReference type="PANTHER" id="PTHR47784:SF4">
    <property type="entry name" value="ZN(II)2CYS6 TRANSCRIPTION FACTOR (EUROFUNG)"/>
    <property type="match status" value="1"/>
</dbReference>
<dbReference type="OrthoDB" id="5386330at2759"/>
<dbReference type="Proteomes" id="UP000235672">
    <property type="component" value="Unassembled WGS sequence"/>
</dbReference>
<dbReference type="AlphaFoldDB" id="A0A2J6QJE7"/>
<dbReference type="GO" id="GO:0008270">
    <property type="term" value="F:zinc ion binding"/>
    <property type="evidence" value="ECO:0007669"/>
    <property type="project" value="InterPro"/>
</dbReference>
<dbReference type="STRING" id="1745343.A0A2J6QJE7"/>
<evidence type="ECO:0000313" key="4">
    <source>
        <dbReference type="Proteomes" id="UP000235672"/>
    </source>
</evidence>
<dbReference type="EMBL" id="KZ613468">
    <property type="protein sequence ID" value="PMD26382.1"/>
    <property type="molecule type" value="Genomic_DNA"/>
</dbReference>
<keyword evidence="1" id="KW-0539">Nucleus</keyword>
<dbReference type="InterPro" id="IPR053157">
    <property type="entry name" value="Sterol_Uptake_Regulator"/>
</dbReference>
<dbReference type="Gene3D" id="4.10.240.10">
    <property type="entry name" value="Zn(2)-C6 fungal-type DNA-binding domain"/>
    <property type="match status" value="1"/>
</dbReference>
<sequence>MAEQVSKLRRPHQKSRNGCSQCKQRKVKCDEQKPTCKKCEGYGSPCSFLQTYPQKSRLPTVASMLASPEPIISSVSSPASSAPLPTKFSMLDMELLHHWTTVTCQASIDFHSGMELYRTVIVRFGFEYPFVMHQLLAITAMHLTYLRPRQKSTYRHAADSHAASALSLFQPEIANLTTENCHACFGFSTSFWMYVWSTQELDKPSTLFFKPSLNHQSTDIQWVKLHRGTNTILTTMWQALQTGPCHALFDDWKDLDPERPDPLHAEDEKHLYGLAEAWKDLPETKKDVLNTNLKITVRAFSMLDIQPGPSKLAAGISWFSHITDEFIQLVSEKMPESLLIVCYYCVVLKKLGGTWWMVGKAENLLRTIMTELGSGWEIWTKWPIEKVLGENQALPRLDY</sequence>
<dbReference type="InterPro" id="IPR021858">
    <property type="entry name" value="Fun_TF"/>
</dbReference>
<protein>
    <recommendedName>
        <fullName evidence="2">Zn(2)-C6 fungal-type domain-containing protein</fullName>
    </recommendedName>
</protein>
<reference evidence="3 4" key="1">
    <citation type="submission" date="2016-05" db="EMBL/GenBank/DDBJ databases">
        <title>A degradative enzymes factory behind the ericoid mycorrhizal symbiosis.</title>
        <authorList>
            <consortium name="DOE Joint Genome Institute"/>
            <person name="Martino E."/>
            <person name="Morin E."/>
            <person name="Grelet G."/>
            <person name="Kuo A."/>
            <person name="Kohler A."/>
            <person name="Daghino S."/>
            <person name="Barry K."/>
            <person name="Choi C."/>
            <person name="Cichocki N."/>
            <person name="Clum A."/>
            <person name="Copeland A."/>
            <person name="Hainaut M."/>
            <person name="Haridas S."/>
            <person name="Labutti K."/>
            <person name="Lindquist E."/>
            <person name="Lipzen A."/>
            <person name="Khouja H.-R."/>
            <person name="Murat C."/>
            <person name="Ohm R."/>
            <person name="Olson A."/>
            <person name="Spatafora J."/>
            <person name="Veneault-Fourrey C."/>
            <person name="Henrissat B."/>
            <person name="Grigoriev I."/>
            <person name="Martin F."/>
            <person name="Perotto S."/>
        </authorList>
    </citation>
    <scope>NUCLEOTIDE SEQUENCE [LARGE SCALE GENOMIC DNA]</scope>
    <source>
        <strain evidence="3 4">UAMH 7357</strain>
    </source>
</reference>
<evidence type="ECO:0000313" key="3">
    <source>
        <dbReference type="EMBL" id="PMD26382.1"/>
    </source>
</evidence>
<dbReference type="PROSITE" id="PS00463">
    <property type="entry name" value="ZN2_CY6_FUNGAL_1"/>
    <property type="match status" value="1"/>
</dbReference>
<dbReference type="PROSITE" id="PS50048">
    <property type="entry name" value="ZN2_CY6_FUNGAL_2"/>
    <property type="match status" value="1"/>
</dbReference>
<evidence type="ECO:0000259" key="2">
    <source>
        <dbReference type="PROSITE" id="PS50048"/>
    </source>
</evidence>
<evidence type="ECO:0000256" key="1">
    <source>
        <dbReference type="ARBA" id="ARBA00023242"/>
    </source>
</evidence>
<dbReference type="GO" id="GO:0001228">
    <property type="term" value="F:DNA-binding transcription activator activity, RNA polymerase II-specific"/>
    <property type="evidence" value="ECO:0007669"/>
    <property type="project" value="TreeGrafter"/>
</dbReference>
<organism evidence="3 4">
    <name type="scientific">Hyaloscypha hepaticicola</name>
    <dbReference type="NCBI Taxonomy" id="2082293"/>
    <lineage>
        <taxon>Eukaryota</taxon>
        <taxon>Fungi</taxon>
        <taxon>Dikarya</taxon>
        <taxon>Ascomycota</taxon>
        <taxon>Pezizomycotina</taxon>
        <taxon>Leotiomycetes</taxon>
        <taxon>Helotiales</taxon>
        <taxon>Hyaloscyphaceae</taxon>
        <taxon>Hyaloscypha</taxon>
    </lineage>
</organism>
<dbReference type="Pfam" id="PF11951">
    <property type="entry name" value="Fungal_trans_2"/>
    <property type="match status" value="1"/>
</dbReference>
<dbReference type="Pfam" id="PF00172">
    <property type="entry name" value="Zn_clus"/>
    <property type="match status" value="1"/>
</dbReference>
<name>A0A2J6QJE7_9HELO</name>
<keyword evidence="4" id="KW-1185">Reference proteome</keyword>
<dbReference type="InterPro" id="IPR036864">
    <property type="entry name" value="Zn2-C6_fun-type_DNA-bd_sf"/>
</dbReference>
<gene>
    <name evidence="3" type="ORF">NA56DRAFT_343820</name>
</gene>
<proteinExistence type="predicted"/>
<dbReference type="SMART" id="SM00066">
    <property type="entry name" value="GAL4"/>
    <property type="match status" value="1"/>
</dbReference>
<dbReference type="SUPFAM" id="SSF57701">
    <property type="entry name" value="Zn2/Cys6 DNA-binding domain"/>
    <property type="match status" value="1"/>
</dbReference>
<dbReference type="PANTHER" id="PTHR47784">
    <property type="entry name" value="STEROL UPTAKE CONTROL PROTEIN 2"/>
    <property type="match status" value="1"/>
</dbReference>
<accession>A0A2J6QJE7</accession>
<dbReference type="CDD" id="cd00067">
    <property type="entry name" value="GAL4"/>
    <property type="match status" value="1"/>
</dbReference>
<dbReference type="InterPro" id="IPR001138">
    <property type="entry name" value="Zn2Cys6_DnaBD"/>
</dbReference>
<feature type="domain" description="Zn(2)-C6 fungal-type" evidence="2">
    <location>
        <begin position="18"/>
        <end position="48"/>
    </location>
</feature>